<dbReference type="EMBL" id="GGMS01011274">
    <property type="protein sequence ID" value="MBY80477.1"/>
    <property type="molecule type" value="Transcribed_RNA"/>
</dbReference>
<evidence type="ECO:0000313" key="3">
    <source>
        <dbReference type="EMBL" id="MBY80477.1"/>
    </source>
</evidence>
<evidence type="ECO:0000256" key="1">
    <source>
        <dbReference type="SAM" id="MobiDB-lite"/>
    </source>
</evidence>
<protein>
    <recommendedName>
        <fullName evidence="2">DUF4806 domain-containing protein</fullName>
    </recommendedName>
</protein>
<proteinExistence type="predicted"/>
<feature type="compositionally biased region" description="Polar residues" evidence="1">
    <location>
        <begin position="1"/>
        <end position="10"/>
    </location>
</feature>
<dbReference type="AlphaFoldDB" id="A0A2S2QRU2"/>
<feature type="region of interest" description="Disordered" evidence="1">
    <location>
        <begin position="1"/>
        <end position="28"/>
    </location>
</feature>
<dbReference type="PANTHER" id="PTHR34153:SF2">
    <property type="entry name" value="SI:CH211-262H13.3-RELATED"/>
    <property type="match status" value="1"/>
</dbReference>
<dbReference type="Pfam" id="PF16064">
    <property type="entry name" value="DUF4806"/>
    <property type="match status" value="1"/>
</dbReference>
<gene>
    <name evidence="3" type="ORF">g.24180</name>
</gene>
<feature type="compositionally biased region" description="Basic and acidic residues" evidence="1">
    <location>
        <begin position="12"/>
        <end position="21"/>
    </location>
</feature>
<dbReference type="InterPro" id="IPR032071">
    <property type="entry name" value="DUF4806"/>
</dbReference>
<dbReference type="PANTHER" id="PTHR34153">
    <property type="entry name" value="SI:CH211-262H13.3-RELATED-RELATED"/>
    <property type="match status" value="1"/>
</dbReference>
<organism evidence="3">
    <name type="scientific">Sipha flava</name>
    <name type="common">yellow sugarcane aphid</name>
    <dbReference type="NCBI Taxonomy" id="143950"/>
    <lineage>
        <taxon>Eukaryota</taxon>
        <taxon>Metazoa</taxon>
        <taxon>Ecdysozoa</taxon>
        <taxon>Arthropoda</taxon>
        <taxon>Hexapoda</taxon>
        <taxon>Insecta</taxon>
        <taxon>Pterygota</taxon>
        <taxon>Neoptera</taxon>
        <taxon>Paraneoptera</taxon>
        <taxon>Hemiptera</taxon>
        <taxon>Sternorrhyncha</taxon>
        <taxon>Aphidomorpha</taxon>
        <taxon>Aphidoidea</taxon>
        <taxon>Aphididae</taxon>
        <taxon>Sipha</taxon>
    </lineage>
</organism>
<accession>A0A2S2QRU2</accession>
<evidence type="ECO:0000259" key="2">
    <source>
        <dbReference type="Pfam" id="PF16064"/>
    </source>
</evidence>
<reference evidence="3" key="1">
    <citation type="submission" date="2018-04" db="EMBL/GenBank/DDBJ databases">
        <title>Transcriptome assembly of Sipha flava.</title>
        <authorList>
            <person name="Scully E.D."/>
            <person name="Geib S.M."/>
            <person name="Palmer N.A."/>
            <person name="Koch K."/>
            <person name="Bradshaw J."/>
            <person name="Heng-Moss T."/>
            <person name="Sarath G."/>
        </authorList>
    </citation>
    <scope>NUCLEOTIDE SEQUENCE</scope>
</reference>
<feature type="domain" description="DUF4806" evidence="2">
    <location>
        <begin position="156"/>
        <end position="227"/>
    </location>
</feature>
<name>A0A2S2QRU2_9HEMI</name>
<dbReference type="OrthoDB" id="6614320at2759"/>
<sequence>MSDISSTSADYDSDKDKEYIPKNKSNNMTYDNNSDEEIIIAKSTENNDSNIVENHINKVDYLNTNKAFPLISFPSASVDNNINKELSYISKNMALPSTSVDNTVLKNILNYLAYLKVEVTKISDTQQEIIQAINNSNSANFSILNSCEIDYFVTAWPVPNHEELNNLETKLQANEHDFKNQVMLELVRTGGKSAKQMIQKIMKKVFSDFVLKDFTYFGLRNKYNFSSLLINRVIFDATKQSKFQNIKDDEIIAIIGKWLTTAKARIENKKHTNDEIILK</sequence>